<evidence type="ECO:0000256" key="3">
    <source>
        <dbReference type="ARBA" id="ARBA00022617"/>
    </source>
</evidence>
<evidence type="ECO:0008006" key="10">
    <source>
        <dbReference type="Google" id="ProtNLM"/>
    </source>
</evidence>
<keyword evidence="9" id="KW-1185">Reference proteome</keyword>
<keyword evidence="7" id="KW-0503">Monooxygenase</keyword>
<name>A0ABR0IT56_9PEZI</name>
<dbReference type="SUPFAM" id="SSF48264">
    <property type="entry name" value="Cytochrome P450"/>
    <property type="match status" value="1"/>
</dbReference>
<evidence type="ECO:0000313" key="9">
    <source>
        <dbReference type="Proteomes" id="UP001323617"/>
    </source>
</evidence>
<evidence type="ECO:0000256" key="2">
    <source>
        <dbReference type="ARBA" id="ARBA00010617"/>
    </source>
</evidence>
<dbReference type="InterPro" id="IPR002401">
    <property type="entry name" value="Cyt_P450_E_grp-I"/>
</dbReference>
<dbReference type="EMBL" id="JAFFHC010000001">
    <property type="protein sequence ID" value="KAK4683262.1"/>
    <property type="molecule type" value="Genomic_DNA"/>
</dbReference>
<gene>
    <name evidence="8" type="ORF">QC764_123520</name>
</gene>
<organism evidence="8 9">
    <name type="scientific">Podospora pseudoanserina</name>
    <dbReference type="NCBI Taxonomy" id="2609844"/>
    <lineage>
        <taxon>Eukaryota</taxon>
        <taxon>Fungi</taxon>
        <taxon>Dikarya</taxon>
        <taxon>Ascomycota</taxon>
        <taxon>Pezizomycotina</taxon>
        <taxon>Sordariomycetes</taxon>
        <taxon>Sordariomycetidae</taxon>
        <taxon>Sordariales</taxon>
        <taxon>Podosporaceae</taxon>
        <taxon>Podospora</taxon>
    </lineage>
</organism>
<dbReference type="PRINTS" id="PR00463">
    <property type="entry name" value="EP450I"/>
</dbReference>
<dbReference type="GeneID" id="87964455"/>
<dbReference type="PANTHER" id="PTHR24305:SF157">
    <property type="entry name" value="N-ACETYLTRYPTOPHAN 6-HYDROXYLASE IVOC-RELATED"/>
    <property type="match status" value="1"/>
</dbReference>
<keyword evidence="4" id="KW-0479">Metal-binding</keyword>
<comment type="cofactor">
    <cofactor evidence="1">
        <name>heme</name>
        <dbReference type="ChEBI" id="CHEBI:30413"/>
    </cofactor>
</comment>
<dbReference type="Proteomes" id="UP001323617">
    <property type="component" value="Unassembled WGS sequence"/>
</dbReference>
<evidence type="ECO:0000313" key="8">
    <source>
        <dbReference type="EMBL" id="KAK4683262.1"/>
    </source>
</evidence>
<comment type="similarity">
    <text evidence="2">Belongs to the cytochrome P450 family.</text>
</comment>
<dbReference type="InterPro" id="IPR036396">
    <property type="entry name" value="Cyt_P450_sf"/>
</dbReference>
<dbReference type="RefSeq" id="XP_062806732.1">
    <property type="nucleotide sequence ID" value="XM_062943590.1"/>
</dbReference>
<dbReference type="PANTHER" id="PTHR24305">
    <property type="entry name" value="CYTOCHROME P450"/>
    <property type="match status" value="1"/>
</dbReference>
<protein>
    <recommendedName>
        <fullName evidence="10">Cytochrome P450</fullName>
    </recommendedName>
</protein>
<keyword evidence="3" id="KW-0349">Heme</keyword>
<dbReference type="InterPro" id="IPR050121">
    <property type="entry name" value="Cytochrome_P450_monoxygenase"/>
</dbReference>
<evidence type="ECO:0000256" key="7">
    <source>
        <dbReference type="ARBA" id="ARBA00023033"/>
    </source>
</evidence>
<keyword evidence="5" id="KW-0560">Oxidoreductase</keyword>
<dbReference type="Gene3D" id="1.10.630.10">
    <property type="entry name" value="Cytochrome P450"/>
    <property type="match status" value="1"/>
</dbReference>
<accession>A0ABR0IT56</accession>
<evidence type="ECO:0000256" key="1">
    <source>
        <dbReference type="ARBA" id="ARBA00001971"/>
    </source>
</evidence>
<keyword evidence="6" id="KW-0408">Iron</keyword>
<proteinExistence type="inferred from homology"/>
<dbReference type="InterPro" id="IPR001128">
    <property type="entry name" value="Cyt_P450"/>
</dbReference>
<reference evidence="8 9" key="1">
    <citation type="journal article" date="2023" name="bioRxiv">
        <title>High-quality genome assemblies of four members of thePodospora anserinaspecies complex.</title>
        <authorList>
            <person name="Ament-Velasquez S.L."/>
            <person name="Vogan A.A."/>
            <person name="Wallerman O."/>
            <person name="Hartmann F."/>
            <person name="Gautier V."/>
            <person name="Silar P."/>
            <person name="Giraud T."/>
            <person name="Johannesson H."/>
        </authorList>
    </citation>
    <scope>NUCLEOTIDE SEQUENCE [LARGE SCALE GENOMIC DNA]</scope>
    <source>
        <strain evidence="8 9">CBS 124.78</strain>
    </source>
</reference>
<dbReference type="CDD" id="cd11062">
    <property type="entry name" value="CYP58-like"/>
    <property type="match status" value="1"/>
</dbReference>
<evidence type="ECO:0000256" key="4">
    <source>
        <dbReference type="ARBA" id="ARBA00022723"/>
    </source>
</evidence>
<comment type="caution">
    <text evidence="8">The sequence shown here is derived from an EMBL/GenBank/DDBJ whole genome shotgun (WGS) entry which is preliminary data.</text>
</comment>
<evidence type="ECO:0000256" key="6">
    <source>
        <dbReference type="ARBA" id="ARBA00023004"/>
    </source>
</evidence>
<sequence>MELLISLLSWQSIAVPAVAYCLTLAFYRLYLDPLAKFPGPKLAAITRYYEAYYDVVKKGQYTFRIADIHRQYGPIVRISPYELHINDPDYFEKLHRHEGRWNKYDWSVDAQNALGAIIFTPDHHEHKARRAPLNAYFSKSRVVRHQNMIIRKLEKLCGRIGEFAKAGRVIDLGAAISAFQRDASTEYVLGKDYNSLDQPDFSVGMTRIMHGGGRMWHLTKHIRWYGPAMLSIPKEFLIKSADPDTSNFMRYARDSEEDTAQLLKAAASYNPDDDTPRTIVHEIYDSNLPPKDKTIKRVFADVVSVTGAGFETTASLLRLVIYNVFSNTDILTRLRAELTEAAARSSSPDGSVPLQTLEKLPVSNGRFDGGPAIASRSQRTAPDRNLIYDKYRIPAGTPVGMTVLLMHTDERLYPDPHRFQPERWVDPEARKKAEKTYAPFSRVLPGQKCICLWLRSCKSLTLTFDGLTPKDHFKVVSDQFIVSTKGKAVLETRVSLRQR</sequence>
<evidence type="ECO:0000256" key="5">
    <source>
        <dbReference type="ARBA" id="ARBA00023002"/>
    </source>
</evidence>
<dbReference type="Pfam" id="PF00067">
    <property type="entry name" value="p450"/>
    <property type="match status" value="1"/>
</dbReference>